<dbReference type="GO" id="GO:0001216">
    <property type="term" value="F:DNA-binding transcription activator activity"/>
    <property type="evidence" value="ECO:0007669"/>
    <property type="project" value="InterPro"/>
</dbReference>
<organism evidence="11">
    <name type="scientific">marine sediment metagenome</name>
    <dbReference type="NCBI Taxonomy" id="412755"/>
    <lineage>
        <taxon>unclassified sequences</taxon>
        <taxon>metagenomes</taxon>
        <taxon>ecological metagenomes</taxon>
    </lineage>
</organism>
<dbReference type="Gene3D" id="1.10.10.60">
    <property type="entry name" value="Homeodomain-like"/>
    <property type="match status" value="1"/>
</dbReference>
<dbReference type="Pfam" id="PF04963">
    <property type="entry name" value="Sigma54_CBD"/>
    <property type="match status" value="1"/>
</dbReference>
<evidence type="ECO:0000256" key="8">
    <source>
        <dbReference type="ARBA" id="ARBA00023163"/>
    </source>
</evidence>
<dbReference type="PRINTS" id="PR00045">
    <property type="entry name" value="SIGMA54FCT"/>
</dbReference>
<proteinExistence type="inferred from homology"/>
<keyword evidence="3" id="KW-0808">Transferase</keyword>
<dbReference type="EMBL" id="BARS01038504">
    <property type="protein sequence ID" value="GAG23379.1"/>
    <property type="molecule type" value="Genomic_DNA"/>
</dbReference>
<gene>
    <name evidence="11" type="ORF">S01H1_58915</name>
</gene>
<protein>
    <recommendedName>
        <fullName evidence="12">RNA polymerase sigma factor 54 DNA-binding domain-containing protein</fullName>
    </recommendedName>
</protein>
<keyword evidence="8" id="KW-0804">Transcription</keyword>
<accession>X0VY49</accession>
<evidence type="ECO:0000256" key="7">
    <source>
        <dbReference type="ARBA" id="ARBA00023125"/>
    </source>
</evidence>
<feature type="domain" description="RNA polymerase sigma factor 54 DNA-binding" evidence="9">
    <location>
        <begin position="108"/>
        <end position="252"/>
    </location>
</feature>
<evidence type="ECO:0000256" key="6">
    <source>
        <dbReference type="ARBA" id="ARBA00023082"/>
    </source>
</evidence>
<feature type="domain" description="RNA polymerase sigma factor 54 core-binding" evidence="10">
    <location>
        <begin position="4"/>
        <end position="80"/>
    </location>
</feature>
<keyword evidence="4" id="KW-0548">Nucleotidyltransferase</keyword>
<dbReference type="GO" id="GO:0016987">
    <property type="term" value="F:sigma factor activity"/>
    <property type="evidence" value="ECO:0007669"/>
    <property type="project" value="UniProtKB-KW"/>
</dbReference>
<dbReference type="InterPro" id="IPR007046">
    <property type="entry name" value="RNA_pol_sigma_54_core-bd"/>
</dbReference>
<dbReference type="PANTHER" id="PTHR32248">
    <property type="entry name" value="RNA POLYMERASE SIGMA-54 FACTOR"/>
    <property type="match status" value="1"/>
</dbReference>
<keyword evidence="6" id="KW-0731">Sigma factor</keyword>
<keyword evidence="7" id="KW-0238">DNA-binding</keyword>
<evidence type="ECO:0000256" key="4">
    <source>
        <dbReference type="ARBA" id="ARBA00022695"/>
    </source>
</evidence>
<keyword evidence="5" id="KW-0805">Transcription regulation</keyword>
<dbReference type="InterPro" id="IPR000394">
    <property type="entry name" value="RNA_pol_sigma_54"/>
</dbReference>
<dbReference type="AlphaFoldDB" id="X0VY49"/>
<evidence type="ECO:0000256" key="5">
    <source>
        <dbReference type="ARBA" id="ARBA00023015"/>
    </source>
</evidence>
<evidence type="ECO:0000256" key="2">
    <source>
        <dbReference type="ARBA" id="ARBA00022478"/>
    </source>
</evidence>
<dbReference type="GO" id="GO:0003677">
    <property type="term" value="F:DNA binding"/>
    <property type="evidence" value="ECO:0007669"/>
    <property type="project" value="UniProtKB-KW"/>
</dbReference>
<name>X0VY49_9ZZZZ</name>
<dbReference type="PANTHER" id="PTHR32248:SF4">
    <property type="entry name" value="RNA POLYMERASE SIGMA-54 FACTOR"/>
    <property type="match status" value="1"/>
</dbReference>
<dbReference type="GO" id="GO:0016779">
    <property type="term" value="F:nucleotidyltransferase activity"/>
    <property type="evidence" value="ECO:0007669"/>
    <property type="project" value="UniProtKB-KW"/>
</dbReference>
<dbReference type="PROSITE" id="PS00718">
    <property type="entry name" value="SIGMA54_2"/>
    <property type="match status" value="1"/>
</dbReference>
<comment type="caution">
    <text evidence="11">The sequence shown here is derived from an EMBL/GenBank/DDBJ whole genome shotgun (WGS) entry which is preliminary data.</text>
</comment>
<evidence type="ECO:0000256" key="3">
    <source>
        <dbReference type="ARBA" id="ARBA00022679"/>
    </source>
</evidence>
<dbReference type="GO" id="GO:0006352">
    <property type="term" value="P:DNA-templated transcription initiation"/>
    <property type="evidence" value="ECO:0007669"/>
    <property type="project" value="InterPro"/>
</dbReference>
<comment type="similarity">
    <text evidence="1">Belongs to the sigma-54 factor family.</text>
</comment>
<dbReference type="PROSITE" id="PS50044">
    <property type="entry name" value="SIGMA54_3"/>
    <property type="match status" value="1"/>
</dbReference>
<dbReference type="Pfam" id="PF04552">
    <property type="entry name" value="Sigma54_DBD"/>
    <property type="match status" value="1"/>
</dbReference>
<dbReference type="GO" id="GO:0000428">
    <property type="term" value="C:DNA-directed RNA polymerase complex"/>
    <property type="evidence" value="ECO:0007669"/>
    <property type="project" value="UniProtKB-KW"/>
</dbReference>
<reference evidence="11" key="1">
    <citation type="journal article" date="2014" name="Front. Microbiol.">
        <title>High frequency of phylogenetically diverse reductive dehalogenase-homologous genes in deep subseafloor sedimentary metagenomes.</title>
        <authorList>
            <person name="Kawai M."/>
            <person name="Futagami T."/>
            <person name="Toyoda A."/>
            <person name="Takaki Y."/>
            <person name="Nishi S."/>
            <person name="Hori S."/>
            <person name="Arai W."/>
            <person name="Tsubouchi T."/>
            <person name="Morono Y."/>
            <person name="Uchiyama I."/>
            <person name="Ito T."/>
            <person name="Fujiyama A."/>
            <person name="Inagaki F."/>
            <person name="Takami H."/>
        </authorList>
    </citation>
    <scope>NUCLEOTIDE SEQUENCE</scope>
    <source>
        <strain evidence="11">Expedition CK06-06</strain>
    </source>
</reference>
<evidence type="ECO:0000256" key="1">
    <source>
        <dbReference type="ARBA" id="ARBA00008798"/>
    </source>
</evidence>
<evidence type="ECO:0008006" key="12">
    <source>
        <dbReference type="Google" id="ProtNLM"/>
    </source>
</evidence>
<keyword evidence="2" id="KW-0240">DNA-directed RNA polymerase</keyword>
<sequence length="255" mass="29194">NFQENLARATNLPISQVRNALKYIRANFHPYPGQQFHAEAPEQSCNHQIYPDAIVYYDGKDLSVTIPQSQARSLRINYAYLRLERAMKRGQTVADATADLDPEQIEAVRQQIRAARRFIEMLQQRRITMQLVTETIVERQKATFTRGVMALRALSKKEIALKTGFHESTVSRATRGKYVMMPDGALVPFSVFFEDALPTKALMARIIQQEDTDEPLTDKQLEKILAKKGYELARRTVTKYREQMGIPSSRSRDGT</sequence>
<dbReference type="InterPro" id="IPR007634">
    <property type="entry name" value="RNA_pol_sigma_54_DNA-bd"/>
</dbReference>
<feature type="non-terminal residue" evidence="11">
    <location>
        <position position="1"/>
    </location>
</feature>
<evidence type="ECO:0000259" key="10">
    <source>
        <dbReference type="Pfam" id="PF04963"/>
    </source>
</evidence>
<feature type="non-terminal residue" evidence="11">
    <location>
        <position position="255"/>
    </location>
</feature>
<evidence type="ECO:0000259" key="9">
    <source>
        <dbReference type="Pfam" id="PF04552"/>
    </source>
</evidence>
<evidence type="ECO:0000313" key="11">
    <source>
        <dbReference type="EMBL" id="GAG23379.1"/>
    </source>
</evidence>